<reference evidence="11 12" key="1">
    <citation type="journal article" date="2013" name="PLoS ONE">
        <title>Genomic Evaluation of Thermoanaerobacter spp. for the Construction of Designer Co-Cultures to Improve Lignocellulosic Biofuel Production.</title>
        <authorList>
            <person name="Verbeke T.J."/>
            <person name="Zhang X."/>
            <person name="Henrissat B."/>
            <person name="Spicer V."/>
            <person name="Rydzak T."/>
            <person name="Krokhin O.V."/>
            <person name="Fristensky B."/>
            <person name="Levin D.B."/>
            <person name="Sparling R."/>
        </authorList>
    </citation>
    <scope>NUCLEOTIDE SEQUENCE [LARGE SCALE GENOMIC DNA]</scope>
    <source>
        <strain evidence="11 12">WC1</strain>
    </source>
</reference>
<sequence>MPLILVINPGSTSTKVAVFKDLESVFTETLRHDTKDLNSYKTIIDQFEFRTQAILNMLKEKGISLSEIDAIVGRGGLLKPIKSGTYIVNDKMVEDLRKAERGEHASNLGAIIAYILAKEYNIPAYIVDPVVVDELEDVARITGMPEIEKSSIFHALNQKAIARHLAADLNKKYEEVNLIIAHLGGGISVGAHKHGRVIDVNDALNGEGPFSPERAGGLPVLDLVKLCYSGKYTYQEMKKKLIGQGGIVAHLGTNDVREVYKMIEKGDKKAELILDAMAYQTAKEIGAMAVVLKGHVDAVGITGGIAYNEDFVKRISERVKFIAPVYVYPGEDEMLALAQGAYRVLSGEEKAKMYS</sequence>
<dbReference type="Proteomes" id="UP000013242">
    <property type="component" value="Unassembled WGS sequence"/>
</dbReference>
<protein>
    <recommendedName>
        <fullName evidence="9">Probable butyrate kinase</fullName>
        <shortName evidence="9">BK</shortName>
        <ecNumber evidence="9">2.7.2.7</ecNumber>
    </recommendedName>
    <alternativeName>
        <fullName evidence="9">Branched-chain carboxylic acid kinase</fullName>
    </alternativeName>
</protein>
<dbReference type="PROSITE" id="PS01075">
    <property type="entry name" value="ACETATE_KINASE_1"/>
    <property type="match status" value="1"/>
</dbReference>
<dbReference type="PIRSF" id="PIRSF036458">
    <property type="entry name" value="Butyrate_kin"/>
    <property type="match status" value="1"/>
</dbReference>
<dbReference type="GO" id="GO:0047761">
    <property type="term" value="F:butyrate kinase activity"/>
    <property type="evidence" value="ECO:0007669"/>
    <property type="project" value="UniProtKB-UniRule"/>
</dbReference>
<evidence type="ECO:0000256" key="5">
    <source>
        <dbReference type="ARBA" id="ARBA00022741"/>
    </source>
</evidence>
<evidence type="ECO:0000313" key="11">
    <source>
        <dbReference type="EMBL" id="EMT38274.1"/>
    </source>
</evidence>
<evidence type="ECO:0000256" key="4">
    <source>
        <dbReference type="ARBA" id="ARBA00022679"/>
    </source>
</evidence>
<keyword evidence="5 9" id="KW-0547">Nucleotide-binding</keyword>
<dbReference type="PROSITE" id="PS01076">
    <property type="entry name" value="ACETATE_KINASE_2"/>
    <property type="match status" value="1"/>
</dbReference>
<keyword evidence="3 9" id="KW-0963">Cytoplasm</keyword>
<keyword evidence="4 9" id="KW-0808">Transferase</keyword>
<dbReference type="HOGENOM" id="CLU_048716_0_0_9"/>
<dbReference type="EMBL" id="AMYG01000053">
    <property type="protein sequence ID" value="EMT38274.1"/>
    <property type="molecule type" value="Genomic_DNA"/>
</dbReference>
<dbReference type="NCBIfam" id="NF002834">
    <property type="entry name" value="PRK03011.1-5"/>
    <property type="match status" value="1"/>
</dbReference>
<keyword evidence="7 9" id="KW-0067">ATP-binding</keyword>
<gene>
    <name evidence="9" type="primary">buk</name>
    <name evidence="11" type="ORF">TthWC1_2228</name>
</gene>
<evidence type="ECO:0000313" key="12">
    <source>
        <dbReference type="Proteomes" id="UP000013242"/>
    </source>
</evidence>
<organism evidence="11 12">
    <name type="scientific">Thermoanaerobacter thermohydrosulfuricus WC1</name>
    <dbReference type="NCBI Taxonomy" id="1198630"/>
    <lineage>
        <taxon>Bacteria</taxon>
        <taxon>Bacillati</taxon>
        <taxon>Bacillota</taxon>
        <taxon>Clostridia</taxon>
        <taxon>Thermoanaerobacterales</taxon>
        <taxon>Thermoanaerobacteraceae</taxon>
        <taxon>Thermoanaerobacter</taxon>
    </lineage>
</organism>
<dbReference type="GO" id="GO:0005737">
    <property type="term" value="C:cytoplasm"/>
    <property type="evidence" value="ECO:0007669"/>
    <property type="project" value="UniProtKB-SubCell"/>
</dbReference>
<dbReference type="GO" id="GO:0008776">
    <property type="term" value="F:acetate kinase activity"/>
    <property type="evidence" value="ECO:0007669"/>
    <property type="project" value="TreeGrafter"/>
</dbReference>
<dbReference type="SUPFAM" id="SSF53067">
    <property type="entry name" value="Actin-like ATPase domain"/>
    <property type="match status" value="2"/>
</dbReference>
<comment type="similarity">
    <text evidence="2 9 10">Belongs to the acetokinase family.</text>
</comment>
<evidence type="ECO:0000256" key="8">
    <source>
        <dbReference type="ARBA" id="ARBA00048596"/>
    </source>
</evidence>
<evidence type="ECO:0000256" key="6">
    <source>
        <dbReference type="ARBA" id="ARBA00022777"/>
    </source>
</evidence>
<dbReference type="GO" id="GO:0006083">
    <property type="term" value="P:acetate metabolic process"/>
    <property type="evidence" value="ECO:0007669"/>
    <property type="project" value="TreeGrafter"/>
</dbReference>
<evidence type="ECO:0000256" key="1">
    <source>
        <dbReference type="ARBA" id="ARBA00004496"/>
    </source>
</evidence>
<dbReference type="Gene3D" id="3.30.420.40">
    <property type="match status" value="2"/>
</dbReference>
<keyword evidence="6 9" id="KW-0418">Kinase</keyword>
<dbReference type="PANTHER" id="PTHR21060:SF3">
    <property type="entry name" value="BUTYRATE KINASE 2-RELATED"/>
    <property type="match status" value="1"/>
</dbReference>
<dbReference type="InterPro" id="IPR000890">
    <property type="entry name" value="Aliphatic_acid_kin_short-chain"/>
</dbReference>
<dbReference type="Pfam" id="PF00871">
    <property type="entry name" value="Acetate_kinase"/>
    <property type="match status" value="1"/>
</dbReference>
<name>M8CV45_THETY</name>
<comment type="subcellular location">
    <subcellularLocation>
        <location evidence="1 9">Cytoplasm</location>
    </subcellularLocation>
</comment>
<dbReference type="CDD" id="cd24011">
    <property type="entry name" value="ASKHA_NBD_BK"/>
    <property type="match status" value="1"/>
</dbReference>
<evidence type="ECO:0000256" key="7">
    <source>
        <dbReference type="ARBA" id="ARBA00022840"/>
    </source>
</evidence>
<dbReference type="HAMAP" id="MF_00542">
    <property type="entry name" value="Butyrate_kinase"/>
    <property type="match status" value="1"/>
</dbReference>
<dbReference type="PANTHER" id="PTHR21060">
    <property type="entry name" value="ACETATE KINASE"/>
    <property type="match status" value="1"/>
</dbReference>
<dbReference type="InterPro" id="IPR043129">
    <property type="entry name" value="ATPase_NBD"/>
</dbReference>
<dbReference type="InterPro" id="IPR011245">
    <property type="entry name" value="Butyrate_kin"/>
</dbReference>
<accession>M8CV45</accession>
<evidence type="ECO:0000256" key="2">
    <source>
        <dbReference type="ARBA" id="ARBA00008748"/>
    </source>
</evidence>
<proteinExistence type="inferred from homology"/>
<dbReference type="PRINTS" id="PR00471">
    <property type="entry name" value="ACETATEKNASE"/>
</dbReference>
<dbReference type="NCBIfam" id="TIGR02707">
    <property type="entry name" value="butyr_kinase"/>
    <property type="match status" value="1"/>
</dbReference>
<evidence type="ECO:0000256" key="3">
    <source>
        <dbReference type="ARBA" id="ARBA00022490"/>
    </source>
</evidence>
<comment type="caution">
    <text evidence="11">The sequence shown here is derived from an EMBL/GenBank/DDBJ whole genome shotgun (WGS) entry which is preliminary data.</text>
</comment>
<dbReference type="GO" id="GO:0005524">
    <property type="term" value="F:ATP binding"/>
    <property type="evidence" value="ECO:0007669"/>
    <property type="project" value="UniProtKB-KW"/>
</dbReference>
<evidence type="ECO:0000256" key="10">
    <source>
        <dbReference type="RuleBase" id="RU003835"/>
    </source>
</evidence>
<dbReference type="EC" id="2.7.2.7" evidence="9"/>
<evidence type="ECO:0000256" key="9">
    <source>
        <dbReference type="HAMAP-Rule" id="MF_00542"/>
    </source>
</evidence>
<dbReference type="PATRIC" id="fig|1198630.3.peg.2234"/>
<comment type="catalytic activity">
    <reaction evidence="8 9">
        <text>butanoate + ATP = butanoyl phosphate + ADP</text>
        <dbReference type="Rhea" id="RHEA:13585"/>
        <dbReference type="ChEBI" id="CHEBI:17968"/>
        <dbReference type="ChEBI" id="CHEBI:30616"/>
        <dbReference type="ChEBI" id="CHEBI:58079"/>
        <dbReference type="ChEBI" id="CHEBI:456216"/>
        <dbReference type="EC" id="2.7.2.7"/>
    </reaction>
</comment>
<dbReference type="AlphaFoldDB" id="M8CV45"/>
<keyword evidence="12" id="KW-1185">Reference proteome</keyword>
<dbReference type="InterPro" id="IPR023865">
    <property type="entry name" value="Aliphatic_acid_kinase_CS"/>
</dbReference>